<dbReference type="EMBL" id="FODT01000013">
    <property type="protein sequence ID" value="SEP30085.1"/>
    <property type="molecule type" value="Genomic_DNA"/>
</dbReference>
<keyword evidence="2" id="KW-1185">Reference proteome</keyword>
<evidence type="ECO:0000313" key="1">
    <source>
        <dbReference type="EMBL" id="SEP30085.1"/>
    </source>
</evidence>
<reference evidence="2" key="1">
    <citation type="submission" date="2016-10" db="EMBL/GenBank/DDBJ databases">
        <authorList>
            <person name="Varghese N."/>
            <person name="Submissions S."/>
        </authorList>
    </citation>
    <scope>NUCLEOTIDE SEQUENCE [LARGE SCALE GENOMIC DNA]</scope>
    <source>
        <strain evidence="2">DSM 123</strain>
    </source>
</reference>
<sequence>MTANDQPKFDPEYVATLREVLDIAVTQIATEHRTPATKAVMAQIIVQNAARGVTDARALVHDAVLAGADGAP</sequence>
<dbReference type="OrthoDB" id="8127818at2"/>
<name>A0A1H8WR00_9BRAD</name>
<dbReference type="Proteomes" id="UP000199615">
    <property type="component" value="Unassembled WGS sequence"/>
</dbReference>
<dbReference type="AlphaFoldDB" id="A0A1H8WR00"/>
<accession>A0A1H8WR00</accession>
<evidence type="ECO:0000313" key="2">
    <source>
        <dbReference type="Proteomes" id="UP000199615"/>
    </source>
</evidence>
<dbReference type="RefSeq" id="WP_011504274.1">
    <property type="nucleotide sequence ID" value="NZ_FODT01000013.1"/>
</dbReference>
<protein>
    <submittedName>
        <fullName evidence="1">Uncharacterized protein</fullName>
    </submittedName>
</protein>
<organism evidence="1 2">
    <name type="scientific">Rhodopseudomonas pseudopalustris</name>
    <dbReference type="NCBI Taxonomy" id="1513892"/>
    <lineage>
        <taxon>Bacteria</taxon>
        <taxon>Pseudomonadati</taxon>
        <taxon>Pseudomonadota</taxon>
        <taxon>Alphaproteobacteria</taxon>
        <taxon>Hyphomicrobiales</taxon>
        <taxon>Nitrobacteraceae</taxon>
        <taxon>Rhodopseudomonas</taxon>
    </lineage>
</organism>
<gene>
    <name evidence="1" type="ORF">SAMN05444123_113107</name>
</gene>
<proteinExistence type="predicted"/>